<keyword evidence="5 7" id="KW-1133">Transmembrane helix</keyword>
<sequence>MKSPFLKTSLGMYLNYFMLGMINIIIASNMDNLSDRYGVTIAQISLLVSAIGIGKLGALFFVGRLSDGLGRKPVIITACFLYLVFLIGIPTTTSYVIAFIFAISAGIANSLLDSGTYPALTESFPKKASSANVLVKASVSIGATLLPFILAVLIANDIFWGWAFFGLGALYLVSGIYLMFMPFPEHKAAPAKDEKGEETVETNFKQEPKIFGEGLAIILIGFTSTALFVVWQTWLPKLGTDFIGLESSQAVQLLSYFSIGALVSVLLLAVVLDKYISPIMVAIIYPIGAIVAMLSLFVVESYGLVLVSTFLLGLFTSGIFQLALSVMMKLFPKNKATFSAYVNIAASSAFILVPIITSALVDSVGISMTLVFDIVIAVISVILAVYVLSRLNKVFGKTDKATVK</sequence>
<evidence type="ECO:0000256" key="6">
    <source>
        <dbReference type="ARBA" id="ARBA00023136"/>
    </source>
</evidence>
<feature type="transmembrane region" description="Helical" evidence="7">
    <location>
        <begin position="74"/>
        <end position="89"/>
    </location>
</feature>
<evidence type="ECO:0000256" key="2">
    <source>
        <dbReference type="ARBA" id="ARBA00008335"/>
    </source>
</evidence>
<dbReference type="Gene3D" id="1.20.1250.20">
    <property type="entry name" value="MFS general substrate transporter like domains"/>
    <property type="match status" value="2"/>
</dbReference>
<keyword evidence="6 7" id="KW-0472">Membrane</keyword>
<dbReference type="InterPro" id="IPR011701">
    <property type="entry name" value="MFS"/>
</dbReference>
<accession>A0ABX3ZMN7</accession>
<feature type="transmembrane region" description="Helical" evidence="7">
    <location>
        <begin position="133"/>
        <end position="154"/>
    </location>
</feature>
<keyword evidence="3" id="KW-0813">Transport</keyword>
<dbReference type="InterPro" id="IPR036259">
    <property type="entry name" value="MFS_trans_sf"/>
</dbReference>
<dbReference type="Pfam" id="PF07690">
    <property type="entry name" value="MFS_1"/>
    <property type="match status" value="1"/>
</dbReference>
<dbReference type="PANTHER" id="PTHR23514">
    <property type="entry name" value="BYPASS OF STOP CODON PROTEIN 6"/>
    <property type="match status" value="1"/>
</dbReference>
<feature type="transmembrane region" description="Helical" evidence="7">
    <location>
        <begin position="214"/>
        <end position="234"/>
    </location>
</feature>
<evidence type="ECO:0000256" key="5">
    <source>
        <dbReference type="ARBA" id="ARBA00022989"/>
    </source>
</evidence>
<comment type="similarity">
    <text evidence="2">Belongs to the major facilitator superfamily.</text>
</comment>
<name>A0ABX3ZMN7_9BACL</name>
<feature type="transmembrane region" description="Helical" evidence="7">
    <location>
        <begin position="305"/>
        <end position="328"/>
    </location>
</feature>
<feature type="domain" description="Major facilitator superfamily (MFS) profile" evidence="8">
    <location>
        <begin position="4"/>
        <end position="392"/>
    </location>
</feature>
<organism evidence="9 10">
    <name type="scientific">Solibacillus kalamii</name>
    <dbReference type="NCBI Taxonomy" id="1748298"/>
    <lineage>
        <taxon>Bacteria</taxon>
        <taxon>Bacillati</taxon>
        <taxon>Bacillota</taxon>
        <taxon>Bacilli</taxon>
        <taxon>Bacillales</taxon>
        <taxon>Caryophanaceae</taxon>
        <taxon>Solibacillus</taxon>
    </lineage>
</organism>
<keyword evidence="10" id="KW-1185">Reference proteome</keyword>
<feature type="transmembrane region" description="Helical" evidence="7">
    <location>
        <begin position="366"/>
        <end position="388"/>
    </location>
</feature>
<evidence type="ECO:0000256" key="7">
    <source>
        <dbReference type="SAM" id="Phobius"/>
    </source>
</evidence>
<feature type="transmembrane region" description="Helical" evidence="7">
    <location>
        <begin position="254"/>
        <end position="272"/>
    </location>
</feature>
<feature type="transmembrane region" description="Helical" evidence="7">
    <location>
        <begin position="279"/>
        <end position="299"/>
    </location>
</feature>
<evidence type="ECO:0000313" key="10">
    <source>
        <dbReference type="Proteomes" id="UP000196594"/>
    </source>
</evidence>
<dbReference type="PANTHER" id="PTHR23514:SF3">
    <property type="entry name" value="BYPASS OF STOP CODON PROTEIN 6"/>
    <property type="match status" value="1"/>
</dbReference>
<feature type="transmembrane region" description="Helical" evidence="7">
    <location>
        <begin position="12"/>
        <end position="29"/>
    </location>
</feature>
<evidence type="ECO:0000256" key="4">
    <source>
        <dbReference type="ARBA" id="ARBA00022692"/>
    </source>
</evidence>
<dbReference type="EMBL" id="NHNT01000001">
    <property type="protein sequence ID" value="OUZ40696.1"/>
    <property type="molecule type" value="Genomic_DNA"/>
</dbReference>
<dbReference type="InterPro" id="IPR051788">
    <property type="entry name" value="MFS_Transporter"/>
</dbReference>
<evidence type="ECO:0000259" key="8">
    <source>
        <dbReference type="PROSITE" id="PS50850"/>
    </source>
</evidence>
<comment type="subcellular location">
    <subcellularLocation>
        <location evidence="1">Cell membrane</location>
        <topology evidence="1">Multi-pass membrane protein</topology>
    </subcellularLocation>
</comment>
<dbReference type="SUPFAM" id="SSF103473">
    <property type="entry name" value="MFS general substrate transporter"/>
    <property type="match status" value="1"/>
</dbReference>
<protein>
    <submittedName>
        <fullName evidence="9">MFS transporter</fullName>
    </submittedName>
</protein>
<keyword evidence="4 7" id="KW-0812">Transmembrane</keyword>
<proteinExistence type="inferred from homology"/>
<feature type="transmembrane region" description="Helical" evidence="7">
    <location>
        <begin position="160"/>
        <end position="180"/>
    </location>
</feature>
<evidence type="ECO:0000256" key="1">
    <source>
        <dbReference type="ARBA" id="ARBA00004651"/>
    </source>
</evidence>
<comment type="caution">
    <text evidence="9">The sequence shown here is derived from an EMBL/GenBank/DDBJ whole genome shotgun (WGS) entry which is preliminary data.</text>
</comment>
<dbReference type="InterPro" id="IPR020846">
    <property type="entry name" value="MFS_dom"/>
</dbReference>
<evidence type="ECO:0000313" key="9">
    <source>
        <dbReference type="EMBL" id="OUZ40696.1"/>
    </source>
</evidence>
<dbReference type="PROSITE" id="PS50850">
    <property type="entry name" value="MFS"/>
    <property type="match status" value="1"/>
</dbReference>
<feature type="transmembrane region" description="Helical" evidence="7">
    <location>
        <begin position="340"/>
        <end position="360"/>
    </location>
</feature>
<gene>
    <name evidence="9" type="ORF">CBM15_02170</name>
</gene>
<feature type="transmembrane region" description="Helical" evidence="7">
    <location>
        <begin position="95"/>
        <end position="112"/>
    </location>
</feature>
<dbReference type="InterPro" id="IPR005829">
    <property type="entry name" value="Sugar_transporter_CS"/>
</dbReference>
<dbReference type="PROSITE" id="PS00216">
    <property type="entry name" value="SUGAR_TRANSPORT_1"/>
    <property type="match status" value="1"/>
</dbReference>
<dbReference type="Proteomes" id="UP000196594">
    <property type="component" value="Unassembled WGS sequence"/>
</dbReference>
<evidence type="ECO:0000256" key="3">
    <source>
        <dbReference type="ARBA" id="ARBA00022448"/>
    </source>
</evidence>
<reference evidence="9 10" key="1">
    <citation type="journal article" date="2017" name="Int. J. Syst. Evol. Microbiol.">
        <title>Solibacillus kalamii sp. nov., isolated from a high-efficiency particulate arrestance filter system used in the International Space Station.</title>
        <authorList>
            <person name="Checinska Sielaff A."/>
            <person name="Kumar R.M."/>
            <person name="Pal D."/>
            <person name="Mayilraj S."/>
            <person name="Venkateswaran K."/>
        </authorList>
    </citation>
    <scope>NUCLEOTIDE SEQUENCE [LARGE SCALE GENOMIC DNA]</scope>
    <source>
        <strain evidence="9 10">ISSFR-015</strain>
    </source>
</reference>
<dbReference type="RefSeq" id="WP_087615558.1">
    <property type="nucleotide sequence ID" value="NZ_JAFBEY010000002.1"/>
</dbReference>
<feature type="transmembrane region" description="Helical" evidence="7">
    <location>
        <begin position="41"/>
        <end position="62"/>
    </location>
</feature>